<dbReference type="SUPFAM" id="SSF81665">
    <property type="entry name" value="Calcium ATPase, transmembrane domain M"/>
    <property type="match status" value="1"/>
</dbReference>
<evidence type="ECO:0000256" key="1">
    <source>
        <dbReference type="SAM" id="Phobius"/>
    </source>
</evidence>
<keyword evidence="1" id="KW-0812">Transmembrane</keyword>
<reference evidence="3" key="1">
    <citation type="journal article" date="2022" name="ISME J.">
        <title>Identification of active gaseous-alkane degraders at natural gas seeps.</title>
        <authorList>
            <person name="Farhan Ul Haque M."/>
            <person name="Hernandez M."/>
            <person name="Crombie A.T."/>
            <person name="Murrell J.C."/>
        </authorList>
    </citation>
    <scope>NUCLEOTIDE SEQUENCE</scope>
    <source>
        <strain evidence="3">ANDR5</strain>
    </source>
</reference>
<dbReference type="InterPro" id="IPR023298">
    <property type="entry name" value="ATPase_P-typ_TM_dom_sf"/>
</dbReference>
<dbReference type="Pfam" id="PF00690">
    <property type="entry name" value="Cation_ATPase_N"/>
    <property type="match status" value="1"/>
</dbReference>
<keyword evidence="4" id="KW-1185">Reference proteome</keyword>
<dbReference type="EMBL" id="JAIVFL010000001">
    <property type="protein sequence ID" value="MCI4674994.1"/>
    <property type="molecule type" value="Genomic_DNA"/>
</dbReference>
<protein>
    <recommendedName>
        <fullName evidence="2">Cation-transporting P-type ATPase N-terminal domain-containing protein</fullName>
    </recommendedName>
</protein>
<feature type="domain" description="Cation-transporting P-type ATPase N-terminal" evidence="2">
    <location>
        <begin position="1"/>
        <end position="57"/>
    </location>
</feature>
<evidence type="ECO:0000313" key="3">
    <source>
        <dbReference type="EMBL" id="MCI4674994.1"/>
    </source>
</evidence>
<accession>A0ABS9YXC0</accession>
<organism evidence="3 4">
    <name type="scientific">Candidatus Mycolicibacterium alkanivorans</name>
    <dbReference type="NCBI Taxonomy" id="2954114"/>
    <lineage>
        <taxon>Bacteria</taxon>
        <taxon>Bacillati</taxon>
        <taxon>Actinomycetota</taxon>
        <taxon>Actinomycetes</taxon>
        <taxon>Mycobacteriales</taxon>
        <taxon>Mycobacteriaceae</taxon>
        <taxon>Mycolicibacterium</taxon>
    </lineage>
</organism>
<name>A0ABS9YXC0_9MYCO</name>
<keyword evidence="1" id="KW-0472">Membrane</keyword>
<dbReference type="SMART" id="SM00831">
    <property type="entry name" value="Cation_ATPase_N"/>
    <property type="match status" value="1"/>
</dbReference>
<dbReference type="RefSeq" id="WP_243071360.1">
    <property type="nucleotide sequence ID" value="NZ_JAIVFL010000001.1"/>
</dbReference>
<keyword evidence="1" id="KW-1133">Transmembrane helix</keyword>
<dbReference type="Proteomes" id="UP001139068">
    <property type="component" value="Unassembled WGS sequence"/>
</dbReference>
<feature type="transmembrane region" description="Helical" evidence="1">
    <location>
        <begin position="32"/>
        <end position="55"/>
    </location>
</feature>
<sequence length="63" mass="6922">MPHGLSADEAVNRLHHGLNELRYELPPSVLVIFLRQFSSTFIVVLLVAGLVTLVMGESCSTRS</sequence>
<evidence type="ECO:0000259" key="2">
    <source>
        <dbReference type="SMART" id="SM00831"/>
    </source>
</evidence>
<gene>
    <name evidence="3" type="ORF">K9U37_08820</name>
</gene>
<evidence type="ECO:0000313" key="4">
    <source>
        <dbReference type="Proteomes" id="UP001139068"/>
    </source>
</evidence>
<proteinExistence type="predicted"/>
<dbReference type="Gene3D" id="2.70.150.10">
    <property type="entry name" value="Calcium-transporting ATPase, cytoplasmic transduction domain A"/>
    <property type="match status" value="1"/>
</dbReference>
<dbReference type="InterPro" id="IPR004014">
    <property type="entry name" value="ATPase_P-typ_cation-transptr_N"/>
</dbReference>
<comment type="caution">
    <text evidence="3">The sequence shown here is derived from an EMBL/GenBank/DDBJ whole genome shotgun (WGS) entry which is preliminary data.</text>
</comment>
<dbReference type="Gene3D" id="1.20.1110.10">
    <property type="entry name" value="Calcium-transporting ATPase, transmembrane domain"/>
    <property type="match status" value="1"/>
</dbReference>